<evidence type="ECO:0000313" key="4">
    <source>
        <dbReference type="EMBL" id="SKC71871.1"/>
    </source>
</evidence>
<feature type="domain" description="Lnb N-terminal periplasmic" evidence="2">
    <location>
        <begin position="50"/>
        <end position="181"/>
    </location>
</feature>
<gene>
    <name evidence="4" type="ORF">SAMN05660236_2679</name>
</gene>
<feature type="transmembrane region" description="Helical" evidence="1">
    <location>
        <begin position="280"/>
        <end position="297"/>
    </location>
</feature>
<dbReference type="Pfam" id="PF25221">
    <property type="entry name" value="5TMH_Lnb"/>
    <property type="match status" value="1"/>
</dbReference>
<proteinExistence type="predicted"/>
<feature type="transmembrane region" description="Helical" evidence="1">
    <location>
        <begin position="336"/>
        <end position="356"/>
    </location>
</feature>
<organism evidence="4 5">
    <name type="scientific">Ohtaekwangia koreensis</name>
    <dbReference type="NCBI Taxonomy" id="688867"/>
    <lineage>
        <taxon>Bacteria</taxon>
        <taxon>Pseudomonadati</taxon>
        <taxon>Bacteroidota</taxon>
        <taxon>Cytophagia</taxon>
        <taxon>Cytophagales</taxon>
        <taxon>Fulvivirgaceae</taxon>
        <taxon>Ohtaekwangia</taxon>
    </lineage>
</organism>
<name>A0A1T5L7B5_9BACT</name>
<evidence type="ECO:0000256" key="1">
    <source>
        <dbReference type="SAM" id="Phobius"/>
    </source>
</evidence>
<dbReference type="Proteomes" id="UP000190961">
    <property type="component" value="Unassembled WGS sequence"/>
</dbReference>
<evidence type="ECO:0000259" key="2">
    <source>
        <dbReference type="Pfam" id="PF13387"/>
    </source>
</evidence>
<keyword evidence="1" id="KW-1133">Transmembrane helix</keyword>
<feature type="transmembrane region" description="Helical" evidence="1">
    <location>
        <begin position="365"/>
        <end position="383"/>
    </location>
</feature>
<keyword evidence="1" id="KW-0812">Transmembrane</keyword>
<dbReference type="InterPro" id="IPR025178">
    <property type="entry name" value="Lnb_N"/>
</dbReference>
<evidence type="ECO:0000313" key="5">
    <source>
        <dbReference type="Proteomes" id="UP000190961"/>
    </source>
</evidence>
<feature type="transmembrane region" description="Helical" evidence="1">
    <location>
        <begin position="309"/>
        <end position="330"/>
    </location>
</feature>
<dbReference type="InterPro" id="IPR057436">
    <property type="entry name" value="5TMH_Lnb"/>
</dbReference>
<evidence type="ECO:0000259" key="3">
    <source>
        <dbReference type="Pfam" id="PF25221"/>
    </source>
</evidence>
<dbReference type="EMBL" id="FUZU01000002">
    <property type="protein sequence ID" value="SKC71871.1"/>
    <property type="molecule type" value="Genomic_DNA"/>
</dbReference>
<reference evidence="4 5" key="1">
    <citation type="submission" date="2017-02" db="EMBL/GenBank/DDBJ databases">
        <authorList>
            <person name="Peterson S.W."/>
        </authorList>
    </citation>
    <scope>NUCLEOTIDE SEQUENCE [LARGE SCALE GENOMIC DNA]</scope>
    <source>
        <strain evidence="4 5">DSM 25262</strain>
    </source>
</reference>
<dbReference type="AlphaFoldDB" id="A0A1T5L7B5"/>
<dbReference type="STRING" id="688867.SAMN05660236_2679"/>
<dbReference type="Pfam" id="PF13387">
    <property type="entry name" value="Lnb_N"/>
    <property type="match status" value="1"/>
</dbReference>
<keyword evidence="5" id="KW-1185">Reference proteome</keyword>
<accession>A0A1T5L7B5</accession>
<sequence length="412" mass="48225">MLQDTREKYRLDYRNVVIFRNSFVLMKKLLFLLFCISFAGYSQPVKLSEEATISVITCGPWQGELYSAFGHSAFRVYDPAQDIDDAYNYGVFNFDQPNFYLNFTRGFMYYQLGVYDYKRFRDVYIYHNRYIHEQVLNLTQTQKQKMYEFLQWNALPENENYRYNYFYDNCATKMPGVLRLTFGDSVVFDGSYIKTDYSIRELTDLYLENQPWGDLGIDIGLGSEIDKKATPYEYMFLPDYVESGLDHATIKQNGVFVPLVKEKRIVYEERAEDAPKGLPHPLYIFSFIALIAGILTYRDWKKKKLSTWFDAIIFIVTGLVGVMLSFLWFGTDHNSAYNYNLLWALPTNLIVPIAFIRQPAWLKKYFLVVAVIAVLTLLLWPMLPQKLNIALAPIVITIALRGFIQYKLRKAS</sequence>
<feature type="domain" description="Lnb-like transmembrane" evidence="3">
    <location>
        <begin position="278"/>
        <end position="408"/>
    </location>
</feature>
<protein>
    <submittedName>
        <fullName evidence="4">Uncharacterized protein</fullName>
    </submittedName>
</protein>
<feature type="transmembrane region" description="Helical" evidence="1">
    <location>
        <begin position="389"/>
        <end position="408"/>
    </location>
</feature>
<keyword evidence="1" id="KW-0472">Membrane</keyword>